<gene>
    <name evidence="1" type="ORF">BDZ94DRAFT_1168629</name>
</gene>
<dbReference type="InterPro" id="IPR027417">
    <property type="entry name" value="P-loop_NTPase"/>
</dbReference>
<accession>A0A9P5Y297</accession>
<dbReference type="Proteomes" id="UP000807353">
    <property type="component" value="Unassembled WGS sequence"/>
</dbReference>
<sequence>MSNLQPDFAPIVKTIAEETRFVDLKEKAQRFRVLIIGGANAGKTTILKKICDTTNDPEIYDKEGQKLGTSTLEPTVSRGYHDIGNEMIFRDNPTFIFHDSRGFEAGGVDEFRMVKSFVAEQGKKKELKNQVHVIWYCIAMDDDRPITYAENQFFSESGTGKVPVIAVFTKCEALELKAIATLEDEGHTFDKAAEMAPGYVEERLKNVHKMLEKMKYPPKGHIYLQELDKPGVDCSRLVECTLNALDYGTLQRLLISTQVNALELSIKYSLR</sequence>
<dbReference type="Gene3D" id="3.40.50.300">
    <property type="entry name" value="P-loop containing nucleotide triphosphate hydrolases"/>
    <property type="match status" value="1"/>
</dbReference>
<proteinExistence type="predicted"/>
<name>A0A9P5Y297_9AGAR</name>
<evidence type="ECO:0000313" key="1">
    <source>
        <dbReference type="EMBL" id="KAF9460947.1"/>
    </source>
</evidence>
<dbReference type="EMBL" id="MU150291">
    <property type="protein sequence ID" value="KAF9460947.1"/>
    <property type="molecule type" value="Genomic_DNA"/>
</dbReference>
<comment type="caution">
    <text evidence="1">The sequence shown here is derived from an EMBL/GenBank/DDBJ whole genome shotgun (WGS) entry which is preliminary data.</text>
</comment>
<dbReference type="OrthoDB" id="59699at2759"/>
<protein>
    <submittedName>
        <fullName evidence="1">GTP-binding protein</fullName>
    </submittedName>
</protein>
<evidence type="ECO:0000313" key="2">
    <source>
        <dbReference type="Proteomes" id="UP000807353"/>
    </source>
</evidence>
<organism evidence="1 2">
    <name type="scientific">Collybia nuda</name>
    <dbReference type="NCBI Taxonomy" id="64659"/>
    <lineage>
        <taxon>Eukaryota</taxon>
        <taxon>Fungi</taxon>
        <taxon>Dikarya</taxon>
        <taxon>Basidiomycota</taxon>
        <taxon>Agaricomycotina</taxon>
        <taxon>Agaricomycetes</taxon>
        <taxon>Agaricomycetidae</taxon>
        <taxon>Agaricales</taxon>
        <taxon>Tricholomatineae</taxon>
        <taxon>Clitocybaceae</taxon>
        <taxon>Collybia</taxon>
    </lineage>
</organism>
<dbReference type="SUPFAM" id="SSF52540">
    <property type="entry name" value="P-loop containing nucleoside triphosphate hydrolases"/>
    <property type="match status" value="1"/>
</dbReference>
<dbReference type="CDD" id="cd00882">
    <property type="entry name" value="Ras_like_GTPase"/>
    <property type="match status" value="1"/>
</dbReference>
<dbReference type="AlphaFoldDB" id="A0A9P5Y297"/>
<reference evidence="1" key="1">
    <citation type="submission" date="2020-11" db="EMBL/GenBank/DDBJ databases">
        <authorList>
            <consortium name="DOE Joint Genome Institute"/>
            <person name="Ahrendt S."/>
            <person name="Riley R."/>
            <person name="Andreopoulos W."/>
            <person name="Labutti K."/>
            <person name="Pangilinan J."/>
            <person name="Ruiz-Duenas F.J."/>
            <person name="Barrasa J.M."/>
            <person name="Sanchez-Garcia M."/>
            <person name="Camarero S."/>
            <person name="Miyauchi S."/>
            <person name="Serrano A."/>
            <person name="Linde D."/>
            <person name="Babiker R."/>
            <person name="Drula E."/>
            <person name="Ayuso-Fernandez I."/>
            <person name="Pacheco R."/>
            <person name="Padilla G."/>
            <person name="Ferreira P."/>
            <person name="Barriuso J."/>
            <person name="Kellner H."/>
            <person name="Castanera R."/>
            <person name="Alfaro M."/>
            <person name="Ramirez L."/>
            <person name="Pisabarro A.G."/>
            <person name="Kuo A."/>
            <person name="Tritt A."/>
            <person name="Lipzen A."/>
            <person name="He G."/>
            <person name="Yan M."/>
            <person name="Ng V."/>
            <person name="Cullen D."/>
            <person name="Martin F."/>
            <person name="Rosso M.-N."/>
            <person name="Henrissat B."/>
            <person name="Hibbett D."/>
            <person name="Martinez A.T."/>
            <person name="Grigoriev I.V."/>
        </authorList>
    </citation>
    <scope>NUCLEOTIDE SEQUENCE</scope>
    <source>
        <strain evidence="1">CBS 247.69</strain>
    </source>
</reference>
<keyword evidence="2" id="KW-1185">Reference proteome</keyword>